<evidence type="ECO:0000313" key="1">
    <source>
        <dbReference type="EMBL" id="CAG2217029.1"/>
    </source>
</evidence>
<protein>
    <recommendedName>
        <fullName evidence="3">SGNH hydrolase-type esterase domain-containing protein</fullName>
    </recommendedName>
</protein>
<reference evidence="1" key="1">
    <citation type="submission" date="2021-03" db="EMBL/GenBank/DDBJ databases">
        <authorList>
            <person name="Bekaert M."/>
        </authorList>
    </citation>
    <scope>NUCLEOTIDE SEQUENCE</scope>
</reference>
<evidence type="ECO:0008006" key="3">
    <source>
        <dbReference type="Google" id="ProtNLM"/>
    </source>
</evidence>
<organism evidence="1 2">
    <name type="scientific">Mytilus edulis</name>
    <name type="common">Blue mussel</name>
    <dbReference type="NCBI Taxonomy" id="6550"/>
    <lineage>
        <taxon>Eukaryota</taxon>
        <taxon>Metazoa</taxon>
        <taxon>Spiralia</taxon>
        <taxon>Lophotrochozoa</taxon>
        <taxon>Mollusca</taxon>
        <taxon>Bivalvia</taxon>
        <taxon>Autobranchia</taxon>
        <taxon>Pteriomorphia</taxon>
        <taxon>Mytilida</taxon>
        <taxon>Mytiloidea</taxon>
        <taxon>Mytilidae</taxon>
        <taxon>Mytilinae</taxon>
        <taxon>Mytilus</taxon>
    </lineage>
</organism>
<accession>A0A8S3S9I5</accession>
<dbReference type="SUPFAM" id="SSF52266">
    <property type="entry name" value="SGNH hydrolase"/>
    <property type="match status" value="1"/>
</dbReference>
<sequence>MAQIKGQEVSVWIVGSSLIRNAFVHARSRTGGVNLGLHRIGVKIWWQGYGGMGLKDLESTIKRLMKYEKAPKYLVLHIAGNDLGKTKLGFLRNEIKATLEKVQSYLPNSSIVWSQILPRTNWRHSKSQDSMMACRIRINSAIASFVFKNGGHYIKYPHIFPNSTFLKEDGVHLTDLGNDIFLNNLQGALEMFICSGSYTYPDTFGTSMCIS</sequence>
<dbReference type="EMBL" id="CAJPWZ010001500">
    <property type="protein sequence ID" value="CAG2217029.1"/>
    <property type="molecule type" value="Genomic_DNA"/>
</dbReference>
<dbReference type="OrthoDB" id="6069408at2759"/>
<gene>
    <name evidence="1" type="ORF">MEDL_30756</name>
</gene>
<dbReference type="Gene3D" id="3.40.50.1110">
    <property type="entry name" value="SGNH hydrolase"/>
    <property type="match status" value="1"/>
</dbReference>
<dbReference type="InterPro" id="IPR036514">
    <property type="entry name" value="SGNH_hydro_sf"/>
</dbReference>
<evidence type="ECO:0000313" key="2">
    <source>
        <dbReference type="Proteomes" id="UP000683360"/>
    </source>
</evidence>
<name>A0A8S3S9I5_MYTED</name>
<dbReference type="Proteomes" id="UP000683360">
    <property type="component" value="Unassembled WGS sequence"/>
</dbReference>
<proteinExistence type="predicted"/>
<keyword evidence="2" id="KW-1185">Reference proteome</keyword>
<dbReference type="AlphaFoldDB" id="A0A8S3S9I5"/>
<comment type="caution">
    <text evidence="1">The sequence shown here is derived from an EMBL/GenBank/DDBJ whole genome shotgun (WGS) entry which is preliminary data.</text>
</comment>